<dbReference type="AlphaFoldDB" id="A0A0Q2S2C0"/>
<evidence type="ECO:0000313" key="3">
    <source>
        <dbReference type="EMBL" id="SEV96865.1"/>
    </source>
</evidence>
<gene>
    <name evidence="1" type="ORF">A3L14_11485</name>
    <name evidence="2" type="ORF">AMR53_10120</name>
    <name evidence="3" type="ORF">SAMN05216170_1153</name>
</gene>
<dbReference type="PANTHER" id="PTHR36155:SF1">
    <property type="entry name" value="BLL5354 PROTEIN"/>
    <property type="match status" value="1"/>
</dbReference>
<name>A0A0Q2S2C0_9EURY</name>
<dbReference type="InterPro" id="IPR036902">
    <property type="entry name" value="Ta1353-like_sf"/>
</dbReference>
<evidence type="ECO:0000313" key="5">
    <source>
        <dbReference type="Proteomes" id="UP000182125"/>
    </source>
</evidence>
<reference evidence="1 6" key="2">
    <citation type="submission" date="2016-04" db="EMBL/GenBank/DDBJ databases">
        <title>Complete genome sequence of Thermococcus thioreducens type strain OGL-20P.</title>
        <authorList>
            <person name="Oger P.M."/>
        </authorList>
    </citation>
    <scope>NUCLEOTIDE SEQUENCE [LARGE SCALE GENOMIC DNA]</scope>
    <source>
        <strain evidence="1 6">OGL-20P</strain>
    </source>
</reference>
<dbReference type="EMBL" id="FOIW01000001">
    <property type="protein sequence ID" value="SEV96865.1"/>
    <property type="molecule type" value="Genomic_DNA"/>
</dbReference>
<dbReference type="RefSeq" id="WP_055430139.1">
    <property type="nucleotide sequence ID" value="NZ_CP015105.1"/>
</dbReference>
<reference evidence="2 4" key="1">
    <citation type="submission" date="2015-08" db="EMBL/GenBank/DDBJ databases">
        <title>Thermococcus thioreducens DSM 14981 genome sequencing.</title>
        <authorList>
            <person name="Hong S.-J."/>
            <person name="Kim M.-C."/>
            <person name="Shin J.-H."/>
        </authorList>
    </citation>
    <scope>NUCLEOTIDE SEQUENCE [LARGE SCALE GENOMIC DNA]</scope>
    <source>
        <strain evidence="2 4">DSM 14981</strain>
    </source>
</reference>
<dbReference type="EMBL" id="CP015105">
    <property type="protein sequence ID" value="ASJ13462.1"/>
    <property type="molecule type" value="Genomic_DNA"/>
</dbReference>
<keyword evidence="6" id="KW-1185">Reference proteome</keyword>
<dbReference type="GO" id="GO:0016740">
    <property type="term" value="F:transferase activity"/>
    <property type="evidence" value="ECO:0007669"/>
    <property type="project" value="UniProtKB-KW"/>
</dbReference>
<dbReference type="Proteomes" id="UP000250136">
    <property type="component" value="Chromosome"/>
</dbReference>
<dbReference type="PANTHER" id="PTHR36155">
    <property type="entry name" value="BLL5354 PROTEIN"/>
    <property type="match status" value="1"/>
</dbReference>
<evidence type="ECO:0000313" key="6">
    <source>
        <dbReference type="Proteomes" id="UP000250136"/>
    </source>
</evidence>
<accession>A0A0Q2S2C0</accession>
<dbReference type="Proteomes" id="UP000182125">
    <property type="component" value="Unassembled WGS sequence"/>
</dbReference>
<organism evidence="2 4">
    <name type="scientific">Thermococcus thioreducens</name>
    <dbReference type="NCBI Taxonomy" id="277988"/>
    <lineage>
        <taxon>Archaea</taxon>
        <taxon>Methanobacteriati</taxon>
        <taxon>Methanobacteriota</taxon>
        <taxon>Thermococci</taxon>
        <taxon>Thermococcales</taxon>
        <taxon>Thermococcaceae</taxon>
        <taxon>Thermococcus</taxon>
    </lineage>
</organism>
<proteinExistence type="predicted"/>
<dbReference type="OrthoDB" id="371841at2157"/>
<dbReference type="PATRIC" id="fig|277988.4.peg.2125"/>
<keyword evidence="2" id="KW-0808">Transferase</keyword>
<dbReference type="STRING" id="277988.SAMN05216170_1153"/>
<dbReference type="InterPro" id="IPR007153">
    <property type="entry name" value="Adenosine_kinase"/>
</dbReference>
<dbReference type="Pfam" id="PF04008">
    <property type="entry name" value="Adenosine_kin"/>
    <property type="match status" value="1"/>
</dbReference>
<evidence type="ECO:0000313" key="4">
    <source>
        <dbReference type="Proteomes" id="UP000051862"/>
    </source>
</evidence>
<dbReference type="EMBL" id="LIXN01000019">
    <property type="protein sequence ID" value="KQH81651.1"/>
    <property type="molecule type" value="Genomic_DNA"/>
</dbReference>
<dbReference type="GeneID" id="33335058"/>
<dbReference type="KEGG" id="ttd:A3L14_11485"/>
<dbReference type="Gene3D" id="3.40.1520.10">
    <property type="entry name" value="Ta1353-like"/>
    <property type="match status" value="1"/>
</dbReference>
<protein>
    <submittedName>
        <fullName evidence="2">Adenosine monophosphate-protein transferase</fullName>
    </submittedName>
</protein>
<reference evidence="3 5" key="3">
    <citation type="submission" date="2016-10" db="EMBL/GenBank/DDBJ databases">
        <authorList>
            <person name="de Groot N.N."/>
        </authorList>
    </citation>
    <scope>NUCLEOTIDE SEQUENCE [LARGE SCALE GENOMIC DNA]</scope>
    <source>
        <strain evidence="3 5">OGL-20</strain>
    </source>
</reference>
<dbReference type="Proteomes" id="UP000051862">
    <property type="component" value="Unassembled WGS sequence"/>
</dbReference>
<evidence type="ECO:0000313" key="2">
    <source>
        <dbReference type="EMBL" id="KQH81651.1"/>
    </source>
</evidence>
<dbReference type="SUPFAM" id="SSF103165">
    <property type="entry name" value="Ta1353-like"/>
    <property type="match status" value="1"/>
</dbReference>
<sequence>MVKIDVVDIEKPEGVEVIIGQGNFSIFTVDDLAKTLLTTVPGIRFGIAMNEAKPQLTRFTGNDPELEKLAAKNALKIGAGHVFVILMKNAFPINVLNAVKNHPAVAMVYGASENPFQVIIAETDLGRSVLGIVDGKAANRIEDEELRKERRELVEKIGYKID</sequence>
<evidence type="ECO:0000313" key="1">
    <source>
        <dbReference type="EMBL" id="ASJ13462.1"/>
    </source>
</evidence>